<reference evidence="3" key="1">
    <citation type="submission" date="2016-10" db="EMBL/GenBank/DDBJ databases">
        <authorList>
            <person name="Varghese N."/>
            <person name="Submissions S."/>
        </authorList>
    </citation>
    <scope>NUCLEOTIDE SEQUENCE [LARGE SCALE GENOMIC DNA]</scope>
    <source>
        <strain evidence="3">DSM 1551</strain>
    </source>
</reference>
<dbReference type="SUPFAM" id="SSF52540">
    <property type="entry name" value="P-loop containing nucleoside triphosphate hydrolases"/>
    <property type="match status" value="1"/>
</dbReference>
<proteinExistence type="predicted"/>
<dbReference type="InterPro" id="IPR019988">
    <property type="entry name" value="GTP-bd_ribosome_bgen_YqeH"/>
</dbReference>
<evidence type="ECO:0000313" key="3">
    <source>
        <dbReference type="Proteomes" id="UP000198558"/>
    </source>
</evidence>
<dbReference type="InterPro" id="IPR027417">
    <property type="entry name" value="P-loop_NTPase"/>
</dbReference>
<dbReference type="GeneID" id="78287079"/>
<dbReference type="OrthoDB" id="9773841at2"/>
<dbReference type="InterPro" id="IPR030378">
    <property type="entry name" value="G_CP_dom"/>
</dbReference>
<dbReference type="Pfam" id="PF21516">
    <property type="entry name" value="YqeH-like_C"/>
    <property type="match status" value="1"/>
</dbReference>
<dbReference type="EMBL" id="FOIN01000001">
    <property type="protein sequence ID" value="SET03615.1"/>
    <property type="molecule type" value="Genomic_DNA"/>
</dbReference>
<sequence>MSEEIRCFGCGAIIQSDDEKKIGFVPKNALNNDKVLCKRCFRLKNYHELQKTNLTSDDFLNILQEIGNHDCLVVYLIDLFDFNGSLISGLPRHLNNNDILVVGNKRDVLPKSLKDIKIIHWLRRQLKEIGIKPIDVLLSSGVKNYNLDLLINKINEYRHGRNVYIVGVTNVGKSSLINALLKHYGTGDDTLITTSEFPGTTLDLIEIPLDNQSYLYDSPGIINPHQMAHLVKTEDLKTIIPKNELRPINYQLNDKQTLYFGGLARMDFIKGKHCSFTCYFPKLLKIHRTKLEKSDDLYNRHLTLKPEIETIKNISEMNTYNFKLPDYKVDLVISGLGFISVNCPDGNVRVYVPKGVGVFIREALI</sequence>
<dbReference type="GO" id="GO:0005525">
    <property type="term" value="F:GTP binding"/>
    <property type="evidence" value="ECO:0007669"/>
    <property type="project" value="InterPro"/>
</dbReference>
<dbReference type="PANTHER" id="PTHR46434">
    <property type="entry name" value="GENETIC INTERACTOR OF PROHIBITINS 3, MITOCHONDRIAL"/>
    <property type="match status" value="1"/>
</dbReference>
<evidence type="ECO:0000313" key="2">
    <source>
        <dbReference type="EMBL" id="SET03615.1"/>
    </source>
</evidence>
<dbReference type="AlphaFoldDB" id="A0A1I0B9X9"/>
<dbReference type="PROSITE" id="PS51721">
    <property type="entry name" value="G_CP"/>
    <property type="match status" value="1"/>
</dbReference>
<protein>
    <recommendedName>
        <fullName evidence="1">CP-type G domain-containing protein</fullName>
    </recommendedName>
</protein>
<accession>A0A1I0B9X9</accession>
<feature type="domain" description="CP-type G" evidence="1">
    <location>
        <begin position="60"/>
        <end position="224"/>
    </location>
</feature>
<organism evidence="2 3">
    <name type="scientific">Thomasclavelia cocleata</name>
    <dbReference type="NCBI Taxonomy" id="69824"/>
    <lineage>
        <taxon>Bacteria</taxon>
        <taxon>Bacillati</taxon>
        <taxon>Bacillota</taxon>
        <taxon>Erysipelotrichia</taxon>
        <taxon>Erysipelotrichales</taxon>
        <taxon>Coprobacillaceae</taxon>
        <taxon>Thomasclavelia</taxon>
    </lineage>
</organism>
<dbReference type="RefSeq" id="WP_092351248.1">
    <property type="nucleotide sequence ID" value="NZ_CANTIP010000001.1"/>
</dbReference>
<dbReference type="InterPro" id="IPR050896">
    <property type="entry name" value="Mito_lipid_metab_GTPase"/>
</dbReference>
<dbReference type="Pfam" id="PF01926">
    <property type="entry name" value="MMR_HSR1"/>
    <property type="match status" value="1"/>
</dbReference>
<dbReference type="InterPro" id="IPR048422">
    <property type="entry name" value="NOA1/YqeH-like_C"/>
</dbReference>
<dbReference type="PANTHER" id="PTHR46434:SF1">
    <property type="entry name" value="GENETIC INTERACTOR OF PROHIBITINS 3, MITOCHONDRIAL"/>
    <property type="match status" value="1"/>
</dbReference>
<dbReference type="Gene3D" id="3.40.50.300">
    <property type="entry name" value="P-loop containing nucleotide triphosphate hydrolases"/>
    <property type="match status" value="1"/>
</dbReference>
<name>A0A1I0B9X9_9FIRM</name>
<dbReference type="NCBIfam" id="TIGR03597">
    <property type="entry name" value="GTPase_YqeH"/>
    <property type="match status" value="1"/>
</dbReference>
<dbReference type="CDD" id="cd01855">
    <property type="entry name" value="YqeH"/>
    <property type="match status" value="1"/>
</dbReference>
<keyword evidence="3" id="KW-1185">Reference proteome</keyword>
<evidence type="ECO:0000259" key="1">
    <source>
        <dbReference type="PROSITE" id="PS51721"/>
    </source>
</evidence>
<dbReference type="Proteomes" id="UP000198558">
    <property type="component" value="Unassembled WGS sequence"/>
</dbReference>
<dbReference type="InterPro" id="IPR006073">
    <property type="entry name" value="GTP-bd"/>
</dbReference>
<gene>
    <name evidence="2" type="ORF">SAMN04489758_10130</name>
</gene>